<evidence type="ECO:0000313" key="1">
    <source>
        <dbReference type="EMBL" id="OJX57129.1"/>
    </source>
</evidence>
<evidence type="ECO:0008006" key="3">
    <source>
        <dbReference type="Google" id="ProtNLM"/>
    </source>
</evidence>
<accession>A0A1M3KY20</accession>
<evidence type="ECO:0000313" key="2">
    <source>
        <dbReference type="Proteomes" id="UP000184233"/>
    </source>
</evidence>
<gene>
    <name evidence="1" type="ORF">BGO89_11545</name>
</gene>
<proteinExistence type="predicted"/>
<dbReference type="Proteomes" id="UP000184233">
    <property type="component" value="Unassembled WGS sequence"/>
</dbReference>
<dbReference type="STRING" id="1895771.BGO89_11545"/>
<dbReference type="SUPFAM" id="SSF102829">
    <property type="entry name" value="Cell division protein ZapA-like"/>
    <property type="match status" value="1"/>
</dbReference>
<dbReference type="Pfam" id="PF05164">
    <property type="entry name" value="ZapA"/>
    <property type="match status" value="1"/>
</dbReference>
<dbReference type="InterPro" id="IPR007838">
    <property type="entry name" value="Cell_div_ZapA-like"/>
</dbReference>
<reference evidence="1 2" key="1">
    <citation type="submission" date="2016-09" db="EMBL/GenBank/DDBJ databases">
        <title>Genome-resolved meta-omics ties microbial dynamics to process performance in biotechnology for thiocyanate degradation.</title>
        <authorList>
            <person name="Kantor R.S."/>
            <person name="Huddy R.J."/>
            <person name="Iyer R."/>
            <person name="Thomas B.C."/>
            <person name="Brown C.T."/>
            <person name="Anantharaman K."/>
            <person name="Tringe S."/>
            <person name="Hettich R.L."/>
            <person name="Harrison S.T."/>
            <person name="Banfield J.F."/>
        </authorList>
    </citation>
    <scope>NUCLEOTIDE SEQUENCE [LARGE SCALE GENOMIC DNA]</scope>
    <source>
        <strain evidence="1">59-99</strain>
    </source>
</reference>
<dbReference type="InterPro" id="IPR053712">
    <property type="entry name" value="Bac_CellDiv_Activator"/>
</dbReference>
<dbReference type="InterPro" id="IPR036192">
    <property type="entry name" value="Cell_div_ZapA-like_sf"/>
</dbReference>
<name>A0A1M3KY20_9BACT</name>
<dbReference type="AlphaFoldDB" id="A0A1M3KY20"/>
<organism evidence="1 2">
    <name type="scientific">Candidatus Kapaibacterium thiocyanatum</name>
    <dbReference type="NCBI Taxonomy" id="1895771"/>
    <lineage>
        <taxon>Bacteria</taxon>
        <taxon>Pseudomonadati</taxon>
        <taxon>Candidatus Kapaibacteriota</taxon>
        <taxon>Candidatus Kapaibacteriia</taxon>
        <taxon>Candidatus Kapaibacteriales</taxon>
        <taxon>Candidatus Kapaibacteriaceae</taxon>
        <taxon>Candidatus Kapaibacterium</taxon>
    </lineage>
</organism>
<protein>
    <recommendedName>
        <fullName evidence="3">Cell division protein ZapA</fullName>
    </recommendedName>
</protein>
<dbReference type="EMBL" id="MKVH01000024">
    <property type="protein sequence ID" value="OJX57129.1"/>
    <property type="molecule type" value="Genomic_DNA"/>
</dbReference>
<dbReference type="Gene3D" id="6.10.250.790">
    <property type="match status" value="1"/>
</dbReference>
<sequence length="96" mass="10995">MSKAIRVTIGGKDLTLRGDNEEKIKKSVREVNLQIQQLQQSLREQSTPTLALLAALNIAERYQEAEAQNAQDVRFVSDELDKMAQYLERAWRQPLP</sequence>
<comment type="caution">
    <text evidence="1">The sequence shown here is derived from an EMBL/GenBank/DDBJ whole genome shotgun (WGS) entry which is preliminary data.</text>
</comment>